<evidence type="ECO:0000256" key="1">
    <source>
        <dbReference type="SAM" id="MobiDB-lite"/>
    </source>
</evidence>
<dbReference type="InterPro" id="IPR000866">
    <property type="entry name" value="AhpC/TSA"/>
</dbReference>
<dbReference type="PANTHER" id="PTHR42852">
    <property type="entry name" value="THIOL:DISULFIDE INTERCHANGE PROTEIN DSBE"/>
    <property type="match status" value="1"/>
</dbReference>
<dbReference type="Pfam" id="PF00578">
    <property type="entry name" value="AhpC-TSA"/>
    <property type="match status" value="1"/>
</dbReference>
<keyword evidence="2" id="KW-1133">Transmembrane helix</keyword>
<feature type="region of interest" description="Disordered" evidence="1">
    <location>
        <begin position="59"/>
        <end position="82"/>
    </location>
</feature>
<organism evidence="4">
    <name type="scientific">freshwater metagenome</name>
    <dbReference type="NCBI Taxonomy" id="449393"/>
    <lineage>
        <taxon>unclassified sequences</taxon>
        <taxon>metagenomes</taxon>
        <taxon>ecological metagenomes</taxon>
    </lineage>
</organism>
<sequence length="251" mass="25824">MAKQPNRPSRPAPRAADAAGATSRRSSLLWLWVALGVVVVLLAGFAILSAGDDEELTVGTTVPAGDGATDGTGDGATETTGGGQIAEAWPVEITGTALVQLPRDGDDPALGTTAPGLSGFGFDGTPVAVDPSEGPVMLVFLAHWCPHCNREIPELNALRDGGGLPADLQVVGIATGTDPNAENFPPSEWIPRMDWTWPVIADSPDYLAASAFGLSGFPFTVILDTDGTVLDRWSGEIGRDGIAERVAAALG</sequence>
<dbReference type="PROSITE" id="PS51352">
    <property type="entry name" value="THIOREDOXIN_2"/>
    <property type="match status" value="1"/>
</dbReference>
<accession>A0A6J6E6X6</accession>
<reference evidence="4" key="1">
    <citation type="submission" date="2020-05" db="EMBL/GenBank/DDBJ databases">
        <authorList>
            <person name="Chiriac C."/>
            <person name="Salcher M."/>
            <person name="Ghai R."/>
            <person name="Kavagutti S V."/>
        </authorList>
    </citation>
    <scope>NUCLEOTIDE SEQUENCE</scope>
</reference>
<dbReference type="GO" id="GO:0016491">
    <property type="term" value="F:oxidoreductase activity"/>
    <property type="evidence" value="ECO:0007669"/>
    <property type="project" value="InterPro"/>
</dbReference>
<dbReference type="InterPro" id="IPR036249">
    <property type="entry name" value="Thioredoxin-like_sf"/>
</dbReference>
<dbReference type="InterPro" id="IPR050553">
    <property type="entry name" value="Thioredoxin_ResA/DsbE_sf"/>
</dbReference>
<evidence type="ECO:0000256" key="2">
    <source>
        <dbReference type="SAM" id="Phobius"/>
    </source>
</evidence>
<name>A0A6J6E6X6_9ZZZZ</name>
<dbReference type="CDD" id="cd02966">
    <property type="entry name" value="TlpA_like_family"/>
    <property type="match status" value="1"/>
</dbReference>
<dbReference type="AlphaFoldDB" id="A0A6J6E6X6"/>
<feature type="compositionally biased region" description="Gly residues" evidence="1">
    <location>
        <begin position="68"/>
        <end position="82"/>
    </location>
</feature>
<feature type="domain" description="Thioredoxin" evidence="3">
    <location>
        <begin position="108"/>
        <end position="251"/>
    </location>
</feature>
<protein>
    <submittedName>
        <fullName evidence="4">Unannotated protein</fullName>
    </submittedName>
</protein>
<evidence type="ECO:0000259" key="3">
    <source>
        <dbReference type="PROSITE" id="PS51352"/>
    </source>
</evidence>
<feature type="transmembrane region" description="Helical" evidence="2">
    <location>
        <begin position="28"/>
        <end position="48"/>
    </location>
</feature>
<dbReference type="GO" id="GO:0016209">
    <property type="term" value="F:antioxidant activity"/>
    <property type="evidence" value="ECO:0007669"/>
    <property type="project" value="InterPro"/>
</dbReference>
<dbReference type="SUPFAM" id="SSF52833">
    <property type="entry name" value="Thioredoxin-like"/>
    <property type="match status" value="1"/>
</dbReference>
<dbReference type="Gene3D" id="3.40.30.10">
    <property type="entry name" value="Glutaredoxin"/>
    <property type="match status" value="1"/>
</dbReference>
<dbReference type="InterPro" id="IPR013766">
    <property type="entry name" value="Thioredoxin_domain"/>
</dbReference>
<keyword evidence="2" id="KW-0812">Transmembrane</keyword>
<evidence type="ECO:0000313" key="4">
    <source>
        <dbReference type="EMBL" id="CAB4569088.1"/>
    </source>
</evidence>
<proteinExistence type="predicted"/>
<gene>
    <name evidence="4" type="ORF">UFOPK1493_02273</name>
</gene>
<keyword evidence="2" id="KW-0472">Membrane</keyword>
<dbReference type="PANTHER" id="PTHR42852:SF10">
    <property type="entry name" value="BACTERIOFERRITIN COMIGRATORY PROTEIN"/>
    <property type="match status" value="1"/>
</dbReference>
<dbReference type="EMBL" id="CAEZSR010000088">
    <property type="protein sequence ID" value="CAB4569088.1"/>
    <property type="molecule type" value="Genomic_DNA"/>
</dbReference>